<proteinExistence type="predicted"/>
<evidence type="ECO:0000313" key="1">
    <source>
        <dbReference type="EMBL" id="OMJ84942.1"/>
    </source>
</evidence>
<gene>
    <name evidence="1" type="ORF">SteCoe_13850</name>
</gene>
<reference evidence="1 2" key="1">
    <citation type="submission" date="2016-11" db="EMBL/GenBank/DDBJ databases">
        <title>The macronuclear genome of Stentor coeruleus: a giant cell with tiny introns.</title>
        <authorList>
            <person name="Slabodnick M."/>
            <person name="Ruby J.G."/>
            <person name="Reiff S.B."/>
            <person name="Swart E.C."/>
            <person name="Gosai S."/>
            <person name="Prabakaran S."/>
            <person name="Witkowska E."/>
            <person name="Larue G.E."/>
            <person name="Fisher S."/>
            <person name="Freeman R.M."/>
            <person name="Gunawardena J."/>
            <person name="Chu W."/>
            <person name="Stover N.A."/>
            <person name="Gregory B.D."/>
            <person name="Nowacki M."/>
            <person name="Derisi J."/>
            <person name="Roy S.W."/>
            <person name="Marshall W.F."/>
            <person name="Sood P."/>
        </authorList>
    </citation>
    <scope>NUCLEOTIDE SEQUENCE [LARGE SCALE GENOMIC DNA]</scope>
    <source>
        <strain evidence="1">WM001</strain>
    </source>
</reference>
<evidence type="ECO:0000313" key="2">
    <source>
        <dbReference type="Proteomes" id="UP000187209"/>
    </source>
</evidence>
<dbReference type="Proteomes" id="UP000187209">
    <property type="component" value="Unassembled WGS sequence"/>
</dbReference>
<accession>A0A1R2C7E5</accession>
<name>A0A1R2C7E5_9CILI</name>
<sequence length="231" mass="27790">MMERDEIPVANQVNLDAIFQDLRDEKFDIEIDISKYTSSITSSTDPFSSALLEQKYSEILNLMDAVQEPKPYEKPKRGRKPLRPDDPIRIKTEEKDKFWLRAFRSYMRKVIDLHWKDFCNEEKLFWKFYFSANGKPGKKRRFLSYGKQYKSFLFESCFFKSKFKDWFTNYGQGALEKKYKLGSDEWFVYYNYCEQELFSYNEERISNTFSQPCPVIDLDAYNDLLDEPFDL</sequence>
<keyword evidence="2" id="KW-1185">Reference proteome</keyword>
<organism evidence="1 2">
    <name type="scientific">Stentor coeruleus</name>
    <dbReference type="NCBI Taxonomy" id="5963"/>
    <lineage>
        <taxon>Eukaryota</taxon>
        <taxon>Sar</taxon>
        <taxon>Alveolata</taxon>
        <taxon>Ciliophora</taxon>
        <taxon>Postciliodesmatophora</taxon>
        <taxon>Heterotrichea</taxon>
        <taxon>Heterotrichida</taxon>
        <taxon>Stentoridae</taxon>
        <taxon>Stentor</taxon>
    </lineage>
</organism>
<dbReference type="EMBL" id="MPUH01000253">
    <property type="protein sequence ID" value="OMJ84942.1"/>
    <property type="molecule type" value="Genomic_DNA"/>
</dbReference>
<comment type="caution">
    <text evidence="1">The sequence shown here is derived from an EMBL/GenBank/DDBJ whole genome shotgun (WGS) entry which is preliminary data.</text>
</comment>
<protein>
    <submittedName>
        <fullName evidence="1">Uncharacterized protein</fullName>
    </submittedName>
</protein>
<dbReference type="AlphaFoldDB" id="A0A1R2C7E5"/>